<gene>
    <name evidence="3" type="ORF">HZU75_08460</name>
</gene>
<dbReference type="AlphaFoldDB" id="A0A7D5V9P5"/>
<feature type="chain" id="PRO_5028817747" evidence="2">
    <location>
        <begin position="21"/>
        <end position="95"/>
    </location>
</feature>
<evidence type="ECO:0000256" key="2">
    <source>
        <dbReference type="SAM" id="SignalP"/>
    </source>
</evidence>
<evidence type="ECO:0000313" key="3">
    <source>
        <dbReference type="EMBL" id="QLI81559.1"/>
    </source>
</evidence>
<dbReference type="Proteomes" id="UP000510822">
    <property type="component" value="Chromosome"/>
</dbReference>
<feature type="signal peptide" evidence="2">
    <location>
        <begin position="1"/>
        <end position="20"/>
    </location>
</feature>
<dbReference type="RefSeq" id="WP_180305670.1">
    <property type="nucleotide sequence ID" value="NZ_CP058952.1"/>
</dbReference>
<dbReference type="KEGG" id="cfon:HZU75_08460"/>
<evidence type="ECO:0000256" key="1">
    <source>
        <dbReference type="SAM" id="MobiDB-lite"/>
    </source>
</evidence>
<reference evidence="3 4" key="1">
    <citation type="journal article" date="2016" name="Int. J. Syst. Evol. Microbiol.">
        <title>Chitinibacter fontanus sp. nov., isolated from a spring.</title>
        <authorList>
            <person name="Sheu S.Y."/>
            <person name="Li Y.S."/>
            <person name="Young C.C."/>
            <person name="Chen W.M."/>
        </authorList>
    </citation>
    <scope>NUCLEOTIDE SEQUENCE [LARGE SCALE GENOMIC DNA]</scope>
    <source>
        <strain evidence="3 4">STM-7</strain>
    </source>
</reference>
<evidence type="ECO:0000313" key="4">
    <source>
        <dbReference type="Proteomes" id="UP000510822"/>
    </source>
</evidence>
<keyword evidence="4" id="KW-1185">Reference proteome</keyword>
<dbReference type="EMBL" id="CP058952">
    <property type="protein sequence ID" value="QLI81559.1"/>
    <property type="molecule type" value="Genomic_DNA"/>
</dbReference>
<keyword evidence="2" id="KW-0732">Signal</keyword>
<proteinExistence type="predicted"/>
<name>A0A7D5V9P5_9NEIS</name>
<sequence>MRNFVVLALIGISLSTAALARSRDVDCSEFRSESARRECREHKYDRDHRRDDNEWRRDDEQRYKRKSTSYEEAKRLCGQAHTSADHEVCMKNLGY</sequence>
<protein>
    <submittedName>
        <fullName evidence="3">Uncharacterized protein</fullName>
    </submittedName>
</protein>
<organism evidence="3 4">
    <name type="scientific">Chitinibacter fontanus</name>
    <dbReference type="NCBI Taxonomy" id="1737446"/>
    <lineage>
        <taxon>Bacteria</taxon>
        <taxon>Pseudomonadati</taxon>
        <taxon>Pseudomonadota</taxon>
        <taxon>Betaproteobacteria</taxon>
        <taxon>Neisseriales</taxon>
        <taxon>Chitinibacteraceae</taxon>
        <taxon>Chitinibacter</taxon>
    </lineage>
</organism>
<feature type="region of interest" description="Disordered" evidence="1">
    <location>
        <begin position="40"/>
        <end position="67"/>
    </location>
</feature>
<accession>A0A7D5V9P5</accession>